<sequence length="254" mass="29178">MFSFFQKKYFLQDQLNGFVDIHNHILPGIDDGAPDVDASVKLIEGFEKMGITSFISTPHIMNDYYPNTPGSIAKAQDNLQKHLKSLGKEVKIKTAAEYMMDQAFLELLEKERLLCLKENLVLVEMSYFQPPINLNEILFKLQTAQYKPVLAHPERYGFFHSKSLSKYEDLKTRGCYFQLNILSLAGHYGKSIQDIAFRLLENKMIDFLGTDTHQIRHLEKLSTATVTKKQLELLLPVINRTKETFSFSGIFSKS</sequence>
<dbReference type="EC" id="3.1.3.48" evidence="2"/>
<dbReference type="Pfam" id="PF19567">
    <property type="entry name" value="CpsB_CapC"/>
    <property type="match status" value="1"/>
</dbReference>
<evidence type="ECO:0000256" key="3">
    <source>
        <dbReference type="ARBA" id="ARBA00022801"/>
    </source>
</evidence>
<protein>
    <recommendedName>
        <fullName evidence="2">protein-tyrosine-phosphatase</fullName>
        <ecNumber evidence="2">3.1.3.48</ecNumber>
    </recommendedName>
</protein>
<evidence type="ECO:0000256" key="1">
    <source>
        <dbReference type="ARBA" id="ARBA00005750"/>
    </source>
</evidence>
<dbReference type="SUPFAM" id="SSF89550">
    <property type="entry name" value="PHP domain-like"/>
    <property type="match status" value="1"/>
</dbReference>
<proteinExistence type="inferred from homology"/>
<dbReference type="Proteomes" id="UP000219193">
    <property type="component" value="Unassembled WGS sequence"/>
</dbReference>
<dbReference type="Gene3D" id="3.20.20.140">
    <property type="entry name" value="Metal-dependent hydrolases"/>
    <property type="match status" value="1"/>
</dbReference>
<evidence type="ECO:0000256" key="2">
    <source>
        <dbReference type="ARBA" id="ARBA00013064"/>
    </source>
</evidence>
<dbReference type="EMBL" id="OCMF01000002">
    <property type="protein sequence ID" value="SOC80305.1"/>
    <property type="molecule type" value="Genomic_DNA"/>
</dbReference>
<dbReference type="GO" id="GO:0004725">
    <property type="term" value="F:protein tyrosine phosphatase activity"/>
    <property type="evidence" value="ECO:0007669"/>
    <property type="project" value="UniProtKB-EC"/>
</dbReference>
<dbReference type="OrthoDB" id="9788539at2"/>
<comment type="catalytic activity">
    <reaction evidence="4">
        <text>O-phospho-L-tyrosyl-[protein] + H2O = L-tyrosyl-[protein] + phosphate</text>
        <dbReference type="Rhea" id="RHEA:10684"/>
        <dbReference type="Rhea" id="RHEA-COMP:10136"/>
        <dbReference type="Rhea" id="RHEA-COMP:20101"/>
        <dbReference type="ChEBI" id="CHEBI:15377"/>
        <dbReference type="ChEBI" id="CHEBI:43474"/>
        <dbReference type="ChEBI" id="CHEBI:46858"/>
        <dbReference type="ChEBI" id="CHEBI:61978"/>
        <dbReference type="EC" id="3.1.3.48"/>
    </reaction>
</comment>
<dbReference type="AlphaFoldDB" id="A0A285X4R2"/>
<organism evidence="5 6">
    <name type="scientific">Salinimicrobium sediminis</name>
    <dbReference type="NCBI Taxonomy" id="1343891"/>
    <lineage>
        <taxon>Bacteria</taxon>
        <taxon>Pseudomonadati</taxon>
        <taxon>Bacteroidota</taxon>
        <taxon>Flavobacteriia</taxon>
        <taxon>Flavobacteriales</taxon>
        <taxon>Flavobacteriaceae</taxon>
        <taxon>Salinimicrobium</taxon>
    </lineage>
</organism>
<dbReference type="InterPro" id="IPR016195">
    <property type="entry name" value="Pol/histidinol_Pase-like"/>
</dbReference>
<comment type="similarity">
    <text evidence="1">Belongs to the metallo-dependent hydrolases superfamily. CpsB/CapC family.</text>
</comment>
<dbReference type="GO" id="GO:0030145">
    <property type="term" value="F:manganese ion binding"/>
    <property type="evidence" value="ECO:0007669"/>
    <property type="project" value="InterPro"/>
</dbReference>
<dbReference type="InterPro" id="IPR016667">
    <property type="entry name" value="Caps_polysacc_synth_CpsB/CapC"/>
</dbReference>
<gene>
    <name evidence="5" type="ORF">SAMN06296241_1853</name>
</gene>
<keyword evidence="3" id="KW-0378">Hydrolase</keyword>
<accession>A0A285X4R2</accession>
<dbReference type="RefSeq" id="WP_097056086.1">
    <property type="nucleotide sequence ID" value="NZ_OCMF01000002.1"/>
</dbReference>
<dbReference type="PANTHER" id="PTHR39181:SF1">
    <property type="entry name" value="TYROSINE-PROTEIN PHOSPHATASE YWQE"/>
    <property type="match status" value="1"/>
</dbReference>
<reference evidence="6" key="1">
    <citation type="submission" date="2017-09" db="EMBL/GenBank/DDBJ databases">
        <authorList>
            <person name="Varghese N."/>
            <person name="Submissions S."/>
        </authorList>
    </citation>
    <scope>NUCLEOTIDE SEQUENCE [LARGE SCALE GENOMIC DNA]</scope>
    <source>
        <strain evidence="6">CGMCC 1.12641</strain>
    </source>
</reference>
<keyword evidence="6" id="KW-1185">Reference proteome</keyword>
<evidence type="ECO:0000256" key="4">
    <source>
        <dbReference type="ARBA" id="ARBA00051722"/>
    </source>
</evidence>
<evidence type="ECO:0000313" key="5">
    <source>
        <dbReference type="EMBL" id="SOC80305.1"/>
    </source>
</evidence>
<name>A0A285X4R2_9FLAO</name>
<dbReference type="PANTHER" id="PTHR39181">
    <property type="entry name" value="TYROSINE-PROTEIN PHOSPHATASE YWQE"/>
    <property type="match status" value="1"/>
</dbReference>
<evidence type="ECO:0000313" key="6">
    <source>
        <dbReference type="Proteomes" id="UP000219193"/>
    </source>
</evidence>